<dbReference type="SUPFAM" id="SSF55729">
    <property type="entry name" value="Acyl-CoA N-acyltransferases (Nat)"/>
    <property type="match status" value="1"/>
</dbReference>
<dbReference type="OrthoDB" id="2326446at2759"/>
<name>A0A0D6EFH0_SPOSA</name>
<evidence type="ECO:0000313" key="3">
    <source>
        <dbReference type="Proteomes" id="UP000243876"/>
    </source>
</evidence>
<keyword evidence="3" id="KW-1185">Reference proteome</keyword>
<dbReference type="InterPro" id="IPR000182">
    <property type="entry name" value="GNAT_dom"/>
</dbReference>
<dbReference type="CDD" id="cd04301">
    <property type="entry name" value="NAT_SF"/>
    <property type="match status" value="1"/>
</dbReference>
<dbReference type="Proteomes" id="UP000243876">
    <property type="component" value="Unassembled WGS sequence"/>
</dbReference>
<feature type="non-terminal residue" evidence="2">
    <location>
        <position position="1"/>
    </location>
</feature>
<gene>
    <name evidence="2" type="primary">SPOSA6832_00149</name>
</gene>
<feature type="domain" description="N-acetyltransferase" evidence="1">
    <location>
        <begin position="133"/>
        <end position="198"/>
    </location>
</feature>
<dbReference type="Pfam" id="PF00583">
    <property type="entry name" value="Acetyltransf_1"/>
    <property type="match status" value="1"/>
</dbReference>
<dbReference type="GO" id="GO:0016747">
    <property type="term" value="F:acyltransferase activity, transferring groups other than amino-acyl groups"/>
    <property type="evidence" value="ECO:0007669"/>
    <property type="project" value="InterPro"/>
</dbReference>
<protein>
    <submittedName>
        <fullName evidence="2">SPOSA6832_00149-mRNA-1:cds</fullName>
    </submittedName>
</protein>
<evidence type="ECO:0000313" key="2">
    <source>
        <dbReference type="EMBL" id="CEQ38704.1"/>
    </source>
</evidence>
<dbReference type="AlphaFoldDB" id="A0A0D6EFH0"/>
<sequence>MSATRVVDLVRFEPDNDAHVAELKHQRIRRIQLCGWGVESVEIWREQVRRGVKGLFWIFPTEGKHAEGHFRPLPEREALNADTDKLGPSSPDPSFRPMGHVSLVSSSKVFLFAPSCSYPAFGKDWEDYQHDDSLANRDEGVCTLASFYILASQQGLGLGTVVMKELEALAVKLGARAITLNTVDGEEAVKPEFWEKQGIRYSPKLRVNEVWYKRLGYVVYKRGVPRYPAKDVNGNDYLLEAVVSLSIFSRWFAVVSGEAKQLTLLFSVFLQVYA</sequence>
<dbReference type="EMBL" id="CENE01000001">
    <property type="protein sequence ID" value="CEQ38704.1"/>
    <property type="molecule type" value="Genomic_DNA"/>
</dbReference>
<organism evidence="2 3">
    <name type="scientific">Sporidiobolus salmonicolor</name>
    <name type="common">Yeast-like fungus</name>
    <name type="synonym">Sporobolomyces salmonicolor</name>
    <dbReference type="NCBI Taxonomy" id="5005"/>
    <lineage>
        <taxon>Eukaryota</taxon>
        <taxon>Fungi</taxon>
        <taxon>Dikarya</taxon>
        <taxon>Basidiomycota</taxon>
        <taxon>Pucciniomycotina</taxon>
        <taxon>Microbotryomycetes</taxon>
        <taxon>Sporidiobolales</taxon>
        <taxon>Sporidiobolaceae</taxon>
        <taxon>Sporobolomyces</taxon>
    </lineage>
</organism>
<dbReference type="Gene3D" id="3.40.630.30">
    <property type="match status" value="1"/>
</dbReference>
<accession>A0A0D6EFH0</accession>
<dbReference type="InterPro" id="IPR016181">
    <property type="entry name" value="Acyl_CoA_acyltransferase"/>
</dbReference>
<proteinExistence type="predicted"/>
<reference evidence="3" key="1">
    <citation type="submission" date="2015-02" db="EMBL/GenBank/DDBJ databases">
        <authorList>
            <person name="Gon?alves P."/>
        </authorList>
    </citation>
    <scope>NUCLEOTIDE SEQUENCE [LARGE SCALE GENOMIC DNA]</scope>
</reference>
<evidence type="ECO:0000259" key="1">
    <source>
        <dbReference type="Pfam" id="PF00583"/>
    </source>
</evidence>